<dbReference type="Proteomes" id="UP000221168">
    <property type="component" value="Unassembled WGS sequence"/>
</dbReference>
<reference evidence="4 5" key="1">
    <citation type="submission" date="2017-10" db="EMBL/GenBank/DDBJ databases">
        <title>Sedimentibacterium mangrovi gen. nov., sp. nov., a novel member of family Phyllobacteriacea isolated from mangrove sediment.</title>
        <authorList>
            <person name="Liao H."/>
            <person name="Tian Y."/>
        </authorList>
    </citation>
    <scope>NUCLEOTIDE SEQUENCE [LARGE SCALE GENOMIC DNA]</scope>
    <source>
        <strain evidence="4 5">X9-2-2</strain>
    </source>
</reference>
<dbReference type="InterPro" id="IPR029039">
    <property type="entry name" value="Flavoprotein-like_sf"/>
</dbReference>
<dbReference type="PANTHER" id="PTHR10204">
    <property type="entry name" value="NAD P H OXIDOREDUCTASE-RELATED"/>
    <property type="match status" value="1"/>
</dbReference>
<evidence type="ECO:0000256" key="2">
    <source>
        <dbReference type="ARBA" id="ARBA00023002"/>
    </source>
</evidence>
<dbReference type="InterPro" id="IPR051545">
    <property type="entry name" value="NAD(P)H_dehydrogenase_qn"/>
</dbReference>
<feature type="domain" description="Flavodoxin-like fold" evidence="3">
    <location>
        <begin position="1"/>
        <end position="147"/>
    </location>
</feature>
<dbReference type="EMBL" id="PDVP01000016">
    <property type="protein sequence ID" value="PHP65355.1"/>
    <property type="molecule type" value="Genomic_DNA"/>
</dbReference>
<dbReference type="PANTHER" id="PTHR10204:SF34">
    <property type="entry name" value="NAD(P)H DEHYDROGENASE [QUINONE] 1 ISOFORM 1"/>
    <property type="match status" value="1"/>
</dbReference>
<evidence type="ECO:0000256" key="1">
    <source>
        <dbReference type="ARBA" id="ARBA00006252"/>
    </source>
</evidence>
<dbReference type="GO" id="GO:0003955">
    <property type="term" value="F:NAD(P)H dehydrogenase (quinone) activity"/>
    <property type="evidence" value="ECO:0007669"/>
    <property type="project" value="TreeGrafter"/>
</dbReference>
<dbReference type="AlphaFoldDB" id="A0A2G1QIL0"/>
<proteinExistence type="inferred from homology"/>
<evidence type="ECO:0000313" key="5">
    <source>
        <dbReference type="Proteomes" id="UP000221168"/>
    </source>
</evidence>
<evidence type="ECO:0000313" key="4">
    <source>
        <dbReference type="EMBL" id="PHP65355.1"/>
    </source>
</evidence>
<keyword evidence="5" id="KW-1185">Reference proteome</keyword>
<dbReference type="RefSeq" id="WP_099308096.1">
    <property type="nucleotide sequence ID" value="NZ_PDVP01000016.1"/>
</dbReference>
<keyword evidence="2" id="KW-0560">Oxidoreductase</keyword>
<dbReference type="OrthoDB" id="9798454at2"/>
<dbReference type="Gene3D" id="3.40.50.360">
    <property type="match status" value="1"/>
</dbReference>
<sequence length="199" mass="22394">MRVLMVYCHPVPDSYVAAVAGTARKALEHAGHTVDWIDLYAERFDPVMDEGERRGYNDLTRETHPLPDHAARLKAAEALVVIYPTWWYGLPAMLKGWFERVFTPGFAFQVSPDNAPIRPLLTGITRCAVVTTCGAPRWWSILVGQPGRKTILRGIRALFARRCRTLFMAHYLMDVSTPASRAAFLKRVETRLPAFLGPA</sequence>
<comment type="similarity">
    <text evidence="1">Belongs to the NAD(P)H dehydrogenase (quinone) family.</text>
</comment>
<protein>
    <submittedName>
        <fullName evidence="4">NAD(P)H dehydrogenase</fullName>
    </submittedName>
</protein>
<dbReference type="GO" id="GO:0005829">
    <property type="term" value="C:cytosol"/>
    <property type="evidence" value="ECO:0007669"/>
    <property type="project" value="TreeGrafter"/>
</dbReference>
<accession>A0A2G1QIL0</accession>
<dbReference type="InterPro" id="IPR003680">
    <property type="entry name" value="Flavodoxin_fold"/>
</dbReference>
<comment type="caution">
    <text evidence="4">The sequence shown here is derived from an EMBL/GenBank/DDBJ whole genome shotgun (WGS) entry which is preliminary data.</text>
</comment>
<gene>
    <name evidence="4" type="ORF">CSC94_19725</name>
</gene>
<name>A0A2G1QIL0_9HYPH</name>
<organism evidence="4 5">
    <name type="scientific">Zhengella mangrovi</name>
    <dbReference type="NCBI Taxonomy" id="1982044"/>
    <lineage>
        <taxon>Bacteria</taxon>
        <taxon>Pseudomonadati</taxon>
        <taxon>Pseudomonadota</taxon>
        <taxon>Alphaproteobacteria</taxon>
        <taxon>Hyphomicrobiales</taxon>
        <taxon>Notoacmeibacteraceae</taxon>
        <taxon>Zhengella</taxon>
    </lineage>
</organism>
<dbReference type="SUPFAM" id="SSF52218">
    <property type="entry name" value="Flavoproteins"/>
    <property type="match status" value="1"/>
</dbReference>
<dbReference type="Pfam" id="PF02525">
    <property type="entry name" value="Flavodoxin_2"/>
    <property type="match status" value="1"/>
</dbReference>
<evidence type="ECO:0000259" key="3">
    <source>
        <dbReference type="Pfam" id="PF02525"/>
    </source>
</evidence>